<dbReference type="Gene3D" id="3.40.1110.10">
    <property type="entry name" value="Calcium-transporting ATPase, cytoplasmic domain N"/>
    <property type="match status" value="1"/>
</dbReference>
<evidence type="ECO:0000259" key="8">
    <source>
        <dbReference type="Pfam" id="PF00122"/>
    </source>
</evidence>
<dbReference type="Gene3D" id="1.20.1110.10">
    <property type="entry name" value="Calcium-transporting ATPase, transmembrane domain"/>
    <property type="match status" value="1"/>
</dbReference>
<dbReference type="SUPFAM" id="SSF81653">
    <property type="entry name" value="Calcium ATPase, transduction domain A"/>
    <property type="match status" value="1"/>
</dbReference>
<dbReference type="InterPro" id="IPR023299">
    <property type="entry name" value="ATPase_P-typ_cyto_dom_N"/>
</dbReference>
<dbReference type="PRINTS" id="PR00119">
    <property type="entry name" value="CATATPASE"/>
</dbReference>
<dbReference type="RefSeq" id="WP_271279786.1">
    <property type="nucleotide sequence ID" value="NZ_JAPNUD010000202.1"/>
</dbReference>
<feature type="region of interest" description="Disordered" evidence="6">
    <location>
        <begin position="420"/>
        <end position="446"/>
    </location>
</feature>
<keyword evidence="2 7" id="KW-0812">Transmembrane</keyword>
<comment type="caution">
    <text evidence="9">The sequence shown here is derived from an EMBL/GenBank/DDBJ whole genome shotgun (WGS) entry which is preliminary data.</text>
</comment>
<dbReference type="Pfam" id="PF00122">
    <property type="entry name" value="E1-E2_ATPase"/>
    <property type="match status" value="1"/>
</dbReference>
<dbReference type="PANTHER" id="PTHR42861">
    <property type="entry name" value="CALCIUM-TRANSPORTING ATPASE"/>
    <property type="match status" value="1"/>
</dbReference>
<organism evidence="9 10">
    <name type="scientific">Nonomuraea ferruginea</name>
    <dbReference type="NCBI Taxonomy" id="46174"/>
    <lineage>
        <taxon>Bacteria</taxon>
        <taxon>Bacillati</taxon>
        <taxon>Actinomycetota</taxon>
        <taxon>Actinomycetes</taxon>
        <taxon>Streptosporangiales</taxon>
        <taxon>Streptosporangiaceae</taxon>
        <taxon>Nonomuraea</taxon>
    </lineage>
</organism>
<name>A0ABT4TAH8_9ACTN</name>
<feature type="transmembrane region" description="Helical" evidence="7">
    <location>
        <begin position="757"/>
        <end position="776"/>
    </location>
</feature>
<dbReference type="InterPro" id="IPR044492">
    <property type="entry name" value="P_typ_ATPase_HD_dom"/>
</dbReference>
<dbReference type="SUPFAM" id="SSF56784">
    <property type="entry name" value="HAD-like"/>
    <property type="match status" value="1"/>
</dbReference>
<feature type="domain" description="P-type ATPase A" evidence="8">
    <location>
        <begin position="106"/>
        <end position="202"/>
    </location>
</feature>
<feature type="transmembrane region" description="Helical" evidence="7">
    <location>
        <begin position="791"/>
        <end position="812"/>
    </location>
</feature>
<evidence type="ECO:0000256" key="4">
    <source>
        <dbReference type="ARBA" id="ARBA00022989"/>
    </source>
</evidence>
<proteinExistence type="predicted"/>
<dbReference type="InterPro" id="IPR023298">
    <property type="entry name" value="ATPase_P-typ_TM_dom_sf"/>
</dbReference>
<dbReference type="PROSITE" id="PS00154">
    <property type="entry name" value="ATPASE_E1_E2"/>
    <property type="match status" value="1"/>
</dbReference>
<dbReference type="SFLD" id="SFLDF00027">
    <property type="entry name" value="p-type_atpase"/>
    <property type="match status" value="1"/>
</dbReference>
<dbReference type="EMBL" id="JAPNUD010000202">
    <property type="protein sequence ID" value="MDA0646509.1"/>
    <property type="molecule type" value="Genomic_DNA"/>
</dbReference>
<reference evidence="9 10" key="1">
    <citation type="submission" date="2022-11" db="EMBL/GenBank/DDBJ databases">
        <title>Nonomuraea corallina sp. nov., a new species of the genus Nonomuraea isolated from sea side sediment in Thai sea.</title>
        <authorList>
            <person name="Ngamcharungchit C."/>
            <person name="Matsumoto A."/>
            <person name="Suriyachadkun C."/>
            <person name="Panbangred W."/>
            <person name="Inahashi Y."/>
            <person name="Intra B."/>
        </authorList>
    </citation>
    <scope>NUCLEOTIDE SEQUENCE [LARGE SCALE GENOMIC DNA]</scope>
    <source>
        <strain evidence="9 10">DSM 43553</strain>
    </source>
</reference>
<dbReference type="Gene3D" id="3.40.50.1000">
    <property type="entry name" value="HAD superfamily/HAD-like"/>
    <property type="match status" value="1"/>
</dbReference>
<evidence type="ECO:0000313" key="10">
    <source>
        <dbReference type="Proteomes" id="UP001212498"/>
    </source>
</evidence>
<dbReference type="SFLD" id="SFLDG00002">
    <property type="entry name" value="C1.7:_P-type_atpase_like"/>
    <property type="match status" value="1"/>
</dbReference>
<dbReference type="InterPro" id="IPR023214">
    <property type="entry name" value="HAD_sf"/>
</dbReference>
<feature type="transmembrane region" description="Helical" evidence="7">
    <location>
        <begin position="220"/>
        <end position="240"/>
    </location>
</feature>
<dbReference type="SUPFAM" id="SSF81665">
    <property type="entry name" value="Calcium ATPase, transmembrane domain M"/>
    <property type="match status" value="1"/>
</dbReference>
<feature type="transmembrane region" description="Helical" evidence="7">
    <location>
        <begin position="73"/>
        <end position="91"/>
    </location>
</feature>
<comment type="subcellular location">
    <subcellularLocation>
        <location evidence="1">Cell membrane</location>
        <topology evidence="1">Multi-pass membrane protein</topology>
    </subcellularLocation>
</comment>
<protein>
    <submittedName>
        <fullName evidence="9">HAD-IC family P-type ATPase</fullName>
    </submittedName>
</protein>
<dbReference type="InterPro" id="IPR018303">
    <property type="entry name" value="ATPase_P-typ_P_site"/>
</dbReference>
<dbReference type="SUPFAM" id="SSF81660">
    <property type="entry name" value="Metal cation-transporting ATPase, ATP-binding domain N"/>
    <property type="match status" value="1"/>
</dbReference>
<gene>
    <name evidence="9" type="ORF">OUY24_38270</name>
</gene>
<evidence type="ECO:0000256" key="7">
    <source>
        <dbReference type="SAM" id="Phobius"/>
    </source>
</evidence>
<feature type="transmembrane region" description="Helical" evidence="7">
    <location>
        <begin position="669"/>
        <end position="688"/>
    </location>
</feature>
<evidence type="ECO:0000256" key="2">
    <source>
        <dbReference type="ARBA" id="ARBA00022692"/>
    </source>
</evidence>
<evidence type="ECO:0000256" key="1">
    <source>
        <dbReference type="ARBA" id="ARBA00004651"/>
    </source>
</evidence>
<dbReference type="SFLD" id="SFLDS00003">
    <property type="entry name" value="Haloacid_Dehalogenase"/>
    <property type="match status" value="1"/>
</dbReference>
<evidence type="ECO:0000256" key="5">
    <source>
        <dbReference type="ARBA" id="ARBA00023136"/>
    </source>
</evidence>
<keyword evidence="4 7" id="KW-1133">Transmembrane helix</keyword>
<dbReference type="Proteomes" id="UP001212498">
    <property type="component" value="Unassembled WGS sequence"/>
</dbReference>
<dbReference type="NCBIfam" id="TIGR01494">
    <property type="entry name" value="ATPase_P-type"/>
    <property type="match status" value="2"/>
</dbReference>
<feature type="transmembrane region" description="Helical" evidence="7">
    <location>
        <begin position="246"/>
        <end position="278"/>
    </location>
</feature>
<keyword evidence="3" id="KW-1278">Translocase</keyword>
<feature type="transmembrane region" description="Helical" evidence="7">
    <location>
        <begin position="45"/>
        <end position="67"/>
    </location>
</feature>
<dbReference type="InterPro" id="IPR001757">
    <property type="entry name" value="P_typ_ATPase"/>
</dbReference>
<sequence>MTLPQVGGFAVDGVMSLDGLTSAQVARARPNVVPRRSSRSLAAIIRANVFTLFNLVIGVLWALILVFGAWQDSVFGLIMVANVLIGVVQELRAKRTLDRLAVVGESPVTVRRDGADRRVPPHEVVLGDLIVLGPGDALLVDGEMIVSAGLEVDESLLTGEADPVRKEPGDPVLSGSFAVAGTGVFRATAVGTDAYAARLAEEASRFHLAHSELRDGVARFIRYITWLVIPIGALLTYSQLSNSADFATAITGAVAGIVTMIPEGLVLTTSIAFAVGVVRLGRRRCLVQELPAIEGLARVDVLCLDKTGTLTAGGMTLDRVVPLREGRPVDDALAALTAADGHPNATARAISDRFPSARWRPLATVPFSSERKWSGADFGPHGVWLLGAPDVLLAPSAPERAQAAELAATGARVLALCRTNRLPDGSRPPASPRTDPITADAHAASHRTDPITADALPEDARTDLSVIGVEEGEPVALVVLKQRVRPDAHETLEYFERQGVSVKIVSGDDPRSVSAIAAGLNVPGADRAVDARTLPDDEDALGEALDAATVFGRVSPQQKRLFVTALRKRGHTVAMTGDGVNDVLALKEADLGIAMGAGSPATKAVAQVVLLDNRFAALPHVVNEGRRVLANIERVSGLFLTKTFYAIVLSLMTGVAGMMFPFTPRHSTLVNAVTIGLPALFLALAPTLERASPGFVPRVLRFAVPAGVICAFAVLLAFRAAAGGALEEQRTAAVLALFLTTWWVLVLVARPLDRWRVALVAAMAGLFALALASPFVREVFELRPGGPHDDLIAVGIALVACAGISIAVKVAGTLRT</sequence>
<feature type="transmembrane region" description="Helical" evidence="7">
    <location>
        <begin position="732"/>
        <end position="750"/>
    </location>
</feature>
<dbReference type="InterPro" id="IPR036412">
    <property type="entry name" value="HAD-like_sf"/>
</dbReference>
<dbReference type="Gene3D" id="2.70.150.10">
    <property type="entry name" value="Calcium-transporting ATPase, cytoplasmic transduction domain A"/>
    <property type="match status" value="1"/>
</dbReference>
<evidence type="ECO:0000256" key="6">
    <source>
        <dbReference type="SAM" id="MobiDB-lite"/>
    </source>
</evidence>
<evidence type="ECO:0000313" key="9">
    <source>
        <dbReference type="EMBL" id="MDA0646509.1"/>
    </source>
</evidence>
<feature type="transmembrane region" description="Helical" evidence="7">
    <location>
        <begin position="700"/>
        <end position="720"/>
    </location>
</feature>
<feature type="transmembrane region" description="Helical" evidence="7">
    <location>
        <begin position="644"/>
        <end position="663"/>
    </location>
</feature>
<dbReference type="Pfam" id="PF00702">
    <property type="entry name" value="Hydrolase"/>
    <property type="match status" value="1"/>
</dbReference>
<dbReference type="InterPro" id="IPR008250">
    <property type="entry name" value="ATPase_P-typ_transduc_dom_A_sf"/>
</dbReference>
<evidence type="ECO:0000256" key="3">
    <source>
        <dbReference type="ARBA" id="ARBA00022967"/>
    </source>
</evidence>
<dbReference type="InterPro" id="IPR059000">
    <property type="entry name" value="ATPase_P-type_domA"/>
</dbReference>
<keyword evidence="10" id="KW-1185">Reference proteome</keyword>
<keyword evidence="5 7" id="KW-0472">Membrane</keyword>
<accession>A0ABT4TAH8</accession>